<protein>
    <submittedName>
        <fullName evidence="1">Uncharacterized protein</fullName>
    </submittedName>
</protein>
<reference evidence="2" key="1">
    <citation type="submission" date="2016-10" db="EMBL/GenBank/DDBJ databases">
        <authorList>
            <person name="Varghese N."/>
            <person name="Submissions S."/>
        </authorList>
    </citation>
    <scope>NUCLEOTIDE SEQUENCE [LARGE SCALE GENOMIC DNA]</scope>
    <source>
        <strain evidence="2">DSM 44232</strain>
    </source>
</reference>
<dbReference type="STRING" id="84724.SAMN04488564_107255"/>
<keyword evidence="2" id="KW-1185">Reference proteome</keyword>
<gene>
    <name evidence="1" type="ORF">SAMN04488564_107255</name>
</gene>
<organism evidence="1 2">
    <name type="scientific">Lentzea waywayandensis</name>
    <dbReference type="NCBI Taxonomy" id="84724"/>
    <lineage>
        <taxon>Bacteria</taxon>
        <taxon>Bacillati</taxon>
        <taxon>Actinomycetota</taxon>
        <taxon>Actinomycetes</taxon>
        <taxon>Pseudonocardiales</taxon>
        <taxon>Pseudonocardiaceae</taxon>
        <taxon>Lentzea</taxon>
    </lineage>
</organism>
<name>A0A1I6F219_9PSEU</name>
<evidence type="ECO:0000313" key="2">
    <source>
        <dbReference type="Proteomes" id="UP000198583"/>
    </source>
</evidence>
<accession>A0A1I6F219</accession>
<dbReference type="AlphaFoldDB" id="A0A1I6F219"/>
<evidence type="ECO:0000313" key="1">
    <source>
        <dbReference type="EMBL" id="SFR23984.1"/>
    </source>
</evidence>
<dbReference type="Proteomes" id="UP000198583">
    <property type="component" value="Unassembled WGS sequence"/>
</dbReference>
<dbReference type="EMBL" id="FOYL01000007">
    <property type="protein sequence ID" value="SFR23984.1"/>
    <property type="molecule type" value="Genomic_DNA"/>
</dbReference>
<proteinExistence type="predicted"/>
<sequence length="226" mass="24105">MNGMTIAQSGGAVLRTQSHVPAGRPLWSLLEDAFVDEGSEHLTVHGRWGAIEIADTSPLVREALHRMSLGPVALENISALHENFVRWKTGSGPCLIWRKLKNTLDQLGGCLVPSLGLNDGAGPILSLVAVARDAVFALPHIGDDEVVTMRRGTGIERLNGDQALTCPGRAYQVILHSAPATEIAKSLLHNESTIDQLAEALQVEKTLVADVVAYLAGADLVAVQRC</sequence>